<evidence type="ECO:0000256" key="3">
    <source>
        <dbReference type="ARBA" id="ARBA00022898"/>
    </source>
</evidence>
<keyword evidence="8" id="KW-1185">Reference proteome</keyword>
<dbReference type="Proteomes" id="UP000002705">
    <property type="component" value="Chromosome 3"/>
</dbReference>
<evidence type="ECO:0000259" key="6">
    <source>
        <dbReference type="Pfam" id="PF00291"/>
    </source>
</evidence>
<dbReference type="AlphaFoldDB" id="Q39NQ1"/>
<proteinExistence type="inferred from homology"/>
<dbReference type="InterPro" id="IPR001926">
    <property type="entry name" value="TrpB-like_PALP"/>
</dbReference>
<dbReference type="EMBL" id="CP000150">
    <property type="protein sequence ID" value="ABB05915.1"/>
    <property type="molecule type" value="Genomic_DNA"/>
</dbReference>
<evidence type="ECO:0000256" key="5">
    <source>
        <dbReference type="PIRSR" id="PIRSR006278-2"/>
    </source>
</evidence>
<evidence type="ECO:0000313" key="8">
    <source>
        <dbReference type="Proteomes" id="UP000002705"/>
    </source>
</evidence>
<accession>Q39NQ1</accession>
<dbReference type="PATRIC" id="fig|482957.22.peg.7403"/>
<reference evidence="7" key="1">
    <citation type="submission" date="2009-01" db="EMBL/GenBank/DDBJ databases">
        <title>Complete sequence of chromosome 3 of Burkholderia sp. 383.</title>
        <authorList>
            <consortium name="US DOE Joint Genome Institute"/>
            <person name="Copeland A."/>
            <person name="Lucas S."/>
            <person name="Lapidus A."/>
            <person name="Barry K."/>
            <person name="Detter J.C."/>
            <person name="Glavina T."/>
            <person name="Hammon N."/>
            <person name="Israni S."/>
            <person name="Pitluck S."/>
            <person name="Chain P."/>
            <person name="Malfatti S."/>
            <person name="Shin M."/>
            <person name="Vergez L."/>
            <person name="Schmutz J."/>
            <person name="Larimer F."/>
            <person name="Land M."/>
            <person name="Kyrpides N."/>
            <person name="Lykidis A."/>
            <person name="Richardson P."/>
        </authorList>
    </citation>
    <scope>NUCLEOTIDE SEQUENCE</scope>
    <source>
        <strain evidence="7">383</strain>
    </source>
</reference>
<feature type="domain" description="Tryptophan synthase beta chain-like PALP" evidence="6">
    <location>
        <begin position="33"/>
        <end position="341"/>
    </location>
</feature>
<gene>
    <name evidence="7" type="ordered locus">Bcep18194_C6869</name>
</gene>
<dbReference type="GeneID" id="45092274"/>
<dbReference type="Pfam" id="PF00291">
    <property type="entry name" value="PALP"/>
    <property type="match status" value="1"/>
</dbReference>
<protein>
    <submittedName>
        <fullName evidence="7">1-aminocyclopropane-1-carboxylate deaminase</fullName>
        <ecNumber evidence="7">3.5.99.7</ecNumber>
    </submittedName>
</protein>
<dbReference type="RefSeq" id="WP_011349559.1">
    <property type="nucleotide sequence ID" value="NC_007509.1"/>
</dbReference>
<organism evidence="7 8">
    <name type="scientific">Burkholderia lata (strain ATCC 17760 / DSM 23089 / LMG 22485 / NCIMB 9086 / R18194 / 383)</name>
    <dbReference type="NCBI Taxonomy" id="482957"/>
    <lineage>
        <taxon>Bacteria</taxon>
        <taxon>Pseudomonadati</taxon>
        <taxon>Pseudomonadota</taxon>
        <taxon>Betaproteobacteria</taxon>
        <taxon>Burkholderiales</taxon>
        <taxon>Burkholderiaceae</taxon>
        <taxon>Burkholderia</taxon>
        <taxon>Burkholderia cepacia complex</taxon>
    </lineage>
</organism>
<sequence>MTFNAPTSLAYPARANLQGLFGFDSIRVPRYRLLDGATPIHPLPRLSAYLGGATIHVKREDVASVGGGGNKLRKLELLIGEALQSGADTVITVGARQSNHARLTAAAAAHAGMRCEVVLTRSVPRDDADYIESGNVLLDNLFNARVHDLPASADAMAYAIARADELRAAGHRVYVCPFGGSSPVGCLAYAACAAEIVQQSQALGTRFDRIIVPNGSGGTHAGLVAGFAALGTGTVEVDAYTVYAPAADAYRATLDKAQQTANIIHPDTEISPDAVRVDASQLGPGYGIPTDAMRRAVRLLASQEGLLLDPVYSGKAFAGLIEGVASGRYASDQSILFVMTGGLPGLFAYRREFQMALDG</sequence>
<dbReference type="PANTHER" id="PTHR43780">
    <property type="entry name" value="1-AMINOCYCLOPROPANE-1-CARBOXYLATE DEAMINASE-RELATED"/>
    <property type="match status" value="1"/>
</dbReference>
<dbReference type="InterPro" id="IPR036052">
    <property type="entry name" value="TrpB-like_PALP_sf"/>
</dbReference>
<evidence type="ECO:0000256" key="1">
    <source>
        <dbReference type="ARBA" id="ARBA00001933"/>
    </source>
</evidence>
<dbReference type="PANTHER" id="PTHR43780:SF2">
    <property type="entry name" value="1-AMINOCYCLOPROPANE-1-CARBOXYLATE DEAMINASE-RELATED"/>
    <property type="match status" value="1"/>
</dbReference>
<dbReference type="EC" id="3.5.99.7" evidence="7"/>
<dbReference type="KEGG" id="bur:Bcep18194_C6869"/>
<feature type="modified residue" description="N6-(pyridoxal phosphate)lysine" evidence="5">
    <location>
        <position position="71"/>
    </location>
</feature>
<dbReference type="PIRSF" id="PIRSF006278">
    <property type="entry name" value="ACCD_DCysDesulf"/>
    <property type="match status" value="1"/>
</dbReference>
<evidence type="ECO:0000256" key="4">
    <source>
        <dbReference type="PIRSR" id="PIRSR006278-1"/>
    </source>
</evidence>
<dbReference type="Gene3D" id="3.40.50.1100">
    <property type="match status" value="2"/>
</dbReference>
<dbReference type="HOGENOM" id="CLU_048897_1_0_4"/>
<dbReference type="GO" id="GO:0008660">
    <property type="term" value="F:1-aminocyclopropane-1-carboxylate deaminase activity"/>
    <property type="evidence" value="ECO:0007669"/>
    <property type="project" value="UniProtKB-EC"/>
</dbReference>
<name>Q39NQ1_BURL3</name>
<dbReference type="InterPro" id="IPR027278">
    <property type="entry name" value="ACCD_DCysDesulf"/>
</dbReference>
<evidence type="ECO:0000313" key="7">
    <source>
        <dbReference type="EMBL" id="ABB05915.1"/>
    </source>
</evidence>
<keyword evidence="3 5" id="KW-0663">Pyridoxal phosphate</keyword>
<dbReference type="SUPFAM" id="SSF53686">
    <property type="entry name" value="Tryptophan synthase beta subunit-like PLP-dependent enzymes"/>
    <property type="match status" value="1"/>
</dbReference>
<evidence type="ECO:0000256" key="2">
    <source>
        <dbReference type="ARBA" id="ARBA00008639"/>
    </source>
</evidence>
<comment type="similarity">
    <text evidence="2">Belongs to the ACC deaminase/D-cysteine desulfhydrase family.</text>
</comment>
<feature type="active site" description="Nucleophile" evidence="4">
    <location>
        <position position="98"/>
    </location>
</feature>
<comment type="cofactor">
    <cofactor evidence="1">
        <name>pyridoxal 5'-phosphate</name>
        <dbReference type="ChEBI" id="CHEBI:597326"/>
    </cofactor>
</comment>
<keyword evidence="7" id="KW-0378">Hydrolase</keyword>
<dbReference type="GO" id="GO:0019148">
    <property type="term" value="F:D-cysteine desulfhydrase activity"/>
    <property type="evidence" value="ECO:0007669"/>
    <property type="project" value="TreeGrafter"/>
</dbReference>